<dbReference type="Proteomes" id="UP000807769">
    <property type="component" value="Unassembled WGS sequence"/>
</dbReference>
<reference evidence="1" key="1">
    <citation type="journal article" date="2020" name="New Phytol.">
        <title>Comparative genomics reveals dynamic genome evolution in host specialist ectomycorrhizal fungi.</title>
        <authorList>
            <person name="Lofgren L.A."/>
            <person name="Nguyen N.H."/>
            <person name="Vilgalys R."/>
            <person name="Ruytinx J."/>
            <person name="Liao H.L."/>
            <person name="Branco S."/>
            <person name="Kuo A."/>
            <person name="LaButti K."/>
            <person name="Lipzen A."/>
            <person name="Andreopoulos W."/>
            <person name="Pangilinan J."/>
            <person name="Riley R."/>
            <person name="Hundley H."/>
            <person name="Na H."/>
            <person name="Barry K."/>
            <person name="Grigoriev I.V."/>
            <person name="Stajich J.E."/>
            <person name="Kennedy P.G."/>
        </authorList>
    </citation>
    <scope>NUCLEOTIDE SEQUENCE</scope>
    <source>
        <strain evidence="1">MN1</strain>
    </source>
</reference>
<dbReference type="RefSeq" id="XP_041187751.1">
    <property type="nucleotide sequence ID" value="XM_041342280.1"/>
</dbReference>
<sequence length="158" mass="17848">MNTHPSSRSNIMLAQMVIRIMSHLQLPRLDPLTTMDDHPNIPPVSPPFILHYGTPYDSRQSITLLVIRTILYPIIRVQPSTTLLKLQLRLTLRLKVPPLDTQTNRTPTPLTYEPIHGTNSPHMPLHPLEGTTSALPAPNRRLSSQMARGLPRIYMAQS</sequence>
<comment type="caution">
    <text evidence="1">The sequence shown here is derived from an EMBL/GenBank/DDBJ whole genome shotgun (WGS) entry which is preliminary data.</text>
</comment>
<dbReference type="OrthoDB" id="10621572at2759"/>
<accession>A0A9P7J7Q9</accession>
<keyword evidence="2" id="KW-1185">Reference proteome</keyword>
<dbReference type="EMBL" id="JABBWG010000046">
    <property type="protein sequence ID" value="KAG1806985.1"/>
    <property type="molecule type" value="Genomic_DNA"/>
</dbReference>
<proteinExistence type="predicted"/>
<organism evidence="1 2">
    <name type="scientific">Suillus subaureus</name>
    <dbReference type="NCBI Taxonomy" id="48587"/>
    <lineage>
        <taxon>Eukaryota</taxon>
        <taxon>Fungi</taxon>
        <taxon>Dikarya</taxon>
        <taxon>Basidiomycota</taxon>
        <taxon>Agaricomycotina</taxon>
        <taxon>Agaricomycetes</taxon>
        <taxon>Agaricomycetidae</taxon>
        <taxon>Boletales</taxon>
        <taxon>Suillineae</taxon>
        <taxon>Suillaceae</taxon>
        <taxon>Suillus</taxon>
    </lineage>
</organism>
<evidence type="ECO:0000313" key="1">
    <source>
        <dbReference type="EMBL" id="KAG1806985.1"/>
    </source>
</evidence>
<name>A0A9P7J7Q9_9AGAM</name>
<protein>
    <submittedName>
        <fullName evidence="1">Uncharacterized protein</fullName>
    </submittedName>
</protein>
<dbReference type="GeneID" id="64636296"/>
<gene>
    <name evidence="1" type="ORF">BJ212DRAFT_1580493</name>
</gene>
<evidence type="ECO:0000313" key="2">
    <source>
        <dbReference type="Proteomes" id="UP000807769"/>
    </source>
</evidence>
<dbReference type="AlphaFoldDB" id="A0A9P7J7Q9"/>